<reference evidence="3" key="1">
    <citation type="submission" date="2021-01" db="EMBL/GenBank/DDBJ databases">
        <authorList>
            <person name="Corre E."/>
            <person name="Pelletier E."/>
            <person name="Niang G."/>
            <person name="Scheremetjew M."/>
            <person name="Finn R."/>
            <person name="Kale V."/>
            <person name="Holt S."/>
            <person name="Cochrane G."/>
            <person name="Meng A."/>
            <person name="Brown T."/>
            <person name="Cohen L."/>
        </authorList>
    </citation>
    <scope>NUCLEOTIDE SEQUENCE</scope>
    <source>
        <strain evidence="3">CCMP3105</strain>
    </source>
</reference>
<sequence length="215" mass="22705">MVSLRSGALAVLAAVALAWTTGSLLFVQPAPGARAGPNAGAEALRQAGLPSSPLDVLEPAAVEGSSLRGLVLGLALGLVVGLAGVSFPGAARAEGVKAPDDYDIRKGQSEEERKAWNAAKAKIWAVRQFSSPPDKKYSIPTTGAGRYRQFGIDFASPIPTIPNTNDGTYPLPARPAEPEFEFEKKFKKMIAEGKLQPGKYGNYYSASSPYPYNPK</sequence>
<evidence type="ECO:0000313" key="3">
    <source>
        <dbReference type="EMBL" id="CAE4662414.1"/>
    </source>
</evidence>
<keyword evidence="1" id="KW-0812">Transmembrane</keyword>
<proteinExistence type="predicted"/>
<dbReference type="EMBL" id="HBNR01084773">
    <property type="protein sequence ID" value="CAE4662414.1"/>
    <property type="molecule type" value="Transcribed_RNA"/>
</dbReference>
<organism evidence="3">
    <name type="scientific">Alexandrium monilatum</name>
    <dbReference type="NCBI Taxonomy" id="311494"/>
    <lineage>
        <taxon>Eukaryota</taxon>
        <taxon>Sar</taxon>
        <taxon>Alveolata</taxon>
        <taxon>Dinophyceae</taxon>
        <taxon>Gonyaulacales</taxon>
        <taxon>Pyrocystaceae</taxon>
        <taxon>Alexandrium</taxon>
    </lineage>
</organism>
<protein>
    <submittedName>
        <fullName evidence="3">Uncharacterized protein</fullName>
    </submittedName>
</protein>
<gene>
    <name evidence="2" type="ORF">AMON00008_LOCUS60699</name>
    <name evidence="3" type="ORF">AMON00008_LOCUS60702</name>
</gene>
<keyword evidence="1" id="KW-1133">Transmembrane helix</keyword>
<dbReference type="EMBL" id="HBNR01084770">
    <property type="protein sequence ID" value="CAE4662408.1"/>
    <property type="molecule type" value="Transcribed_RNA"/>
</dbReference>
<keyword evidence="1" id="KW-0472">Membrane</keyword>
<accession>A0A6T1MN95</accession>
<feature type="transmembrane region" description="Helical" evidence="1">
    <location>
        <begin position="67"/>
        <end position="87"/>
    </location>
</feature>
<evidence type="ECO:0000256" key="1">
    <source>
        <dbReference type="SAM" id="Phobius"/>
    </source>
</evidence>
<evidence type="ECO:0000313" key="2">
    <source>
        <dbReference type="EMBL" id="CAE4662408.1"/>
    </source>
</evidence>
<dbReference type="AlphaFoldDB" id="A0A6T1MN95"/>
<name>A0A6T1MN95_9DINO</name>